<protein>
    <submittedName>
        <fullName evidence="1">DUF2589 domain-containing protein</fullName>
    </submittedName>
</protein>
<proteinExistence type="predicted"/>
<evidence type="ECO:0000313" key="2">
    <source>
        <dbReference type="Proteomes" id="UP000238655"/>
    </source>
</evidence>
<sequence length="213" mass="23177">MTDSISPVVDLQYLFAAPIEAVIEADFMAARQFVRYVREFGFVQNASIVCEPGDPNGTDFGELRMITFFYEQVVGKDKTEWRRVQVPVLSLIPLPLLEVKTATFDFGVRLLLAERVQAPCAIPLLPDDADDTAPRRYRWSAMLARGRPEAGSHAREDVSPFLEANIGAKVEVGQAGIPAGIGNLLALLGMNTQVSGVGTQATGDGGDHSRRES</sequence>
<gene>
    <name evidence="1" type="ORF">C3743_01355</name>
</gene>
<dbReference type="RefSeq" id="WP_089457995.1">
    <property type="nucleotide sequence ID" value="NZ_CP192546.1"/>
</dbReference>
<evidence type="ECO:0000313" key="1">
    <source>
        <dbReference type="EMBL" id="POZ85243.1"/>
    </source>
</evidence>
<comment type="caution">
    <text evidence="1">The sequence shown here is derived from an EMBL/GenBank/DDBJ whole genome shotgun (WGS) entry which is preliminary data.</text>
</comment>
<dbReference type="AlphaFoldDB" id="A0A2S5E1G4"/>
<dbReference type="EMBL" id="PQVP01000001">
    <property type="protein sequence ID" value="POZ85243.1"/>
    <property type="molecule type" value="Genomic_DNA"/>
</dbReference>
<name>A0A2S5E1G4_9BURK</name>
<accession>A0A2S5E1G4</accession>
<dbReference type="InterPro" id="IPR024510">
    <property type="entry name" value="DUF2589"/>
</dbReference>
<dbReference type="Pfam" id="PF11655">
    <property type="entry name" value="DUF2589"/>
    <property type="match status" value="1"/>
</dbReference>
<dbReference type="Proteomes" id="UP000238655">
    <property type="component" value="Chromosome 2"/>
</dbReference>
<reference evidence="1 2" key="1">
    <citation type="submission" date="2018-01" db="EMBL/GenBank/DDBJ databases">
        <title>Successful Treatment of Persistent Burkholderia cepacia Bacteremia with Ceftazidime-Avibactam.</title>
        <authorList>
            <person name="Tamma P."/>
            <person name="Fan Y."/>
            <person name="Bergman Y."/>
            <person name="Sick-Samuels A."/>
            <person name="Hsu A."/>
            <person name="Timp W."/>
            <person name="Simner P."/>
        </authorList>
    </citation>
    <scope>NUCLEOTIDE SEQUENCE [LARGE SCALE GENOMIC DNA]</scope>
    <source>
        <strain evidence="1 2">170816</strain>
    </source>
</reference>
<organism evidence="1 2">
    <name type="scientific">Burkholderia contaminans</name>
    <dbReference type="NCBI Taxonomy" id="488447"/>
    <lineage>
        <taxon>Bacteria</taxon>
        <taxon>Pseudomonadati</taxon>
        <taxon>Pseudomonadota</taxon>
        <taxon>Betaproteobacteria</taxon>
        <taxon>Burkholderiales</taxon>
        <taxon>Burkholderiaceae</taxon>
        <taxon>Burkholderia</taxon>
        <taxon>Burkholderia cepacia complex</taxon>
    </lineage>
</organism>